<comment type="subcellular location">
    <subcellularLocation>
        <location evidence="1">Nucleus</location>
    </subcellularLocation>
</comment>
<evidence type="ECO:0000313" key="10">
    <source>
        <dbReference type="EMBL" id="KAG6509544.1"/>
    </source>
</evidence>
<feature type="compositionally biased region" description="Pro residues" evidence="8">
    <location>
        <begin position="297"/>
        <end position="313"/>
    </location>
</feature>
<dbReference type="GO" id="GO:0030626">
    <property type="term" value="F:U12 snRNA binding"/>
    <property type="evidence" value="ECO:0007669"/>
    <property type="project" value="TreeGrafter"/>
</dbReference>
<dbReference type="GO" id="GO:0097157">
    <property type="term" value="F:pre-mRNA intronic binding"/>
    <property type="evidence" value="ECO:0007669"/>
    <property type="project" value="TreeGrafter"/>
</dbReference>
<evidence type="ECO:0000256" key="7">
    <source>
        <dbReference type="PROSITE-ProRule" id="PRU00176"/>
    </source>
</evidence>
<dbReference type="InterPro" id="IPR000504">
    <property type="entry name" value="RRM_dom"/>
</dbReference>
<name>A0A8J5GSX7_ZINOF</name>
<dbReference type="Pfam" id="PF00076">
    <property type="entry name" value="RRM_1"/>
    <property type="match status" value="1"/>
</dbReference>
<dbReference type="InterPro" id="IPR021627">
    <property type="entry name" value="Mediator_Med27"/>
</dbReference>
<comment type="similarity">
    <text evidence="2">Belongs to the Mediator complex subunit 27 family.</text>
</comment>
<protein>
    <recommendedName>
        <fullName evidence="9">RRM domain-containing protein</fullName>
    </recommendedName>
</protein>
<evidence type="ECO:0000256" key="1">
    <source>
        <dbReference type="ARBA" id="ARBA00004123"/>
    </source>
</evidence>
<dbReference type="GO" id="GO:0016592">
    <property type="term" value="C:mediator complex"/>
    <property type="evidence" value="ECO:0007669"/>
    <property type="project" value="InterPro"/>
</dbReference>
<evidence type="ECO:0000256" key="2">
    <source>
        <dbReference type="ARBA" id="ARBA00008048"/>
    </source>
</evidence>
<keyword evidence="6" id="KW-0539">Nucleus</keyword>
<dbReference type="AlphaFoldDB" id="A0A8J5GSX7"/>
<comment type="caution">
    <text evidence="10">The sequence shown here is derived from an EMBL/GenBank/DDBJ whole genome shotgun (WGS) entry which is preliminary data.</text>
</comment>
<dbReference type="Gene3D" id="3.30.70.330">
    <property type="match status" value="2"/>
</dbReference>
<dbReference type="SUPFAM" id="SSF54928">
    <property type="entry name" value="RNA-binding domain, RBD"/>
    <property type="match status" value="1"/>
</dbReference>
<keyword evidence="3 7" id="KW-0694">RNA-binding</keyword>
<evidence type="ECO:0000259" key="9">
    <source>
        <dbReference type="PROSITE" id="PS50102"/>
    </source>
</evidence>
<dbReference type="GO" id="GO:0005689">
    <property type="term" value="C:U12-type spliceosomal complex"/>
    <property type="evidence" value="ECO:0007669"/>
    <property type="project" value="TreeGrafter"/>
</dbReference>
<dbReference type="SMART" id="SM00360">
    <property type="entry name" value="RRM"/>
    <property type="match status" value="2"/>
</dbReference>
<proteinExistence type="inferred from homology"/>
<feature type="region of interest" description="Disordered" evidence="8">
    <location>
        <begin position="191"/>
        <end position="234"/>
    </location>
</feature>
<feature type="domain" description="RRM" evidence="9">
    <location>
        <begin position="456"/>
        <end position="538"/>
    </location>
</feature>
<dbReference type="FunFam" id="3.30.70.330:FF:000409">
    <property type="entry name" value="U11/U12 small nuclear ribonucleoprotein 65 kDa protein"/>
    <property type="match status" value="1"/>
</dbReference>
<dbReference type="Proteomes" id="UP000734854">
    <property type="component" value="Unassembled WGS sequence"/>
</dbReference>
<dbReference type="PROSITE" id="PS50102">
    <property type="entry name" value="RRM"/>
    <property type="match status" value="1"/>
</dbReference>
<evidence type="ECO:0000256" key="3">
    <source>
        <dbReference type="ARBA" id="ARBA00022884"/>
    </source>
</evidence>
<feature type="region of interest" description="Disordered" evidence="8">
    <location>
        <begin position="297"/>
        <end position="359"/>
    </location>
</feature>
<evidence type="ECO:0000256" key="6">
    <source>
        <dbReference type="ARBA" id="ARBA00023242"/>
    </source>
</evidence>
<dbReference type="CDD" id="cd12239">
    <property type="entry name" value="RRM2_RBM40_like"/>
    <property type="match status" value="1"/>
</dbReference>
<feature type="compositionally biased region" description="Acidic residues" evidence="8">
    <location>
        <begin position="326"/>
        <end position="339"/>
    </location>
</feature>
<keyword evidence="4" id="KW-0805">Transcription regulation</keyword>
<accession>A0A8J5GSX7</accession>
<dbReference type="EMBL" id="JACMSC010000008">
    <property type="protein sequence ID" value="KAG6509544.1"/>
    <property type="molecule type" value="Genomic_DNA"/>
</dbReference>
<feature type="compositionally biased region" description="Pro residues" evidence="8">
    <location>
        <begin position="43"/>
        <end position="56"/>
    </location>
</feature>
<dbReference type="GO" id="GO:0000398">
    <property type="term" value="P:mRNA splicing, via spliceosome"/>
    <property type="evidence" value="ECO:0007669"/>
    <property type="project" value="TreeGrafter"/>
</dbReference>
<dbReference type="InterPro" id="IPR045164">
    <property type="entry name" value="RBM41/RNPC3"/>
</dbReference>
<dbReference type="InterPro" id="IPR012677">
    <property type="entry name" value="Nucleotide-bd_a/b_plait_sf"/>
</dbReference>
<feature type="region of interest" description="Disordered" evidence="8">
    <location>
        <begin position="43"/>
        <end position="63"/>
    </location>
</feature>
<gene>
    <name evidence="10" type="ORF">ZIOFF_027537</name>
</gene>
<dbReference type="PANTHER" id="PTHR16105:SF0">
    <property type="entry name" value="RNA-BINDING REGION-CONTAINING PROTEIN 3"/>
    <property type="match status" value="1"/>
</dbReference>
<dbReference type="InterPro" id="IPR035979">
    <property type="entry name" value="RBD_domain_sf"/>
</dbReference>
<evidence type="ECO:0000256" key="8">
    <source>
        <dbReference type="SAM" id="MobiDB-lite"/>
    </source>
</evidence>
<dbReference type="PANTHER" id="PTHR16105">
    <property type="entry name" value="RNA-BINDING REGION-CONTAINING PROTEIN 3"/>
    <property type="match status" value="1"/>
</dbReference>
<keyword evidence="11" id="KW-1185">Reference proteome</keyword>
<reference evidence="10 11" key="1">
    <citation type="submission" date="2020-08" db="EMBL/GenBank/DDBJ databases">
        <title>Plant Genome Project.</title>
        <authorList>
            <person name="Zhang R.-G."/>
        </authorList>
    </citation>
    <scope>NUCLEOTIDE SEQUENCE [LARGE SCALE GENOMIC DNA]</scope>
    <source>
        <tissue evidence="10">Rhizome</tissue>
    </source>
</reference>
<organism evidence="10 11">
    <name type="scientific">Zingiber officinale</name>
    <name type="common">Ginger</name>
    <name type="synonym">Amomum zingiber</name>
    <dbReference type="NCBI Taxonomy" id="94328"/>
    <lineage>
        <taxon>Eukaryota</taxon>
        <taxon>Viridiplantae</taxon>
        <taxon>Streptophyta</taxon>
        <taxon>Embryophyta</taxon>
        <taxon>Tracheophyta</taxon>
        <taxon>Spermatophyta</taxon>
        <taxon>Magnoliopsida</taxon>
        <taxon>Liliopsida</taxon>
        <taxon>Zingiberales</taxon>
        <taxon>Zingiberaceae</taxon>
        <taxon>Zingiber</taxon>
    </lineage>
</organism>
<dbReference type="PROSITE" id="PS51257">
    <property type="entry name" value="PROKAR_LIPOPROTEIN"/>
    <property type="match status" value="1"/>
</dbReference>
<feature type="compositionally biased region" description="Polar residues" evidence="8">
    <location>
        <begin position="210"/>
        <end position="228"/>
    </location>
</feature>
<evidence type="ECO:0000313" key="11">
    <source>
        <dbReference type="Proteomes" id="UP000734854"/>
    </source>
</evidence>
<evidence type="ECO:0000256" key="5">
    <source>
        <dbReference type="ARBA" id="ARBA00023163"/>
    </source>
</evidence>
<sequence length="1043" mass="115001">MRSISRHHPLTSPSTLFSCASPCSRAEAKEYLMSIFFPPAPMPTIPETAPPPPPSNLVPESEESSSGAEAAATLLVRHLPEGMPHDLLSRLFSHYGASSVRPCAGGRSATCRSVCFFSLICLLHCFDAHGVRVVLDACQLSMMVFDCGLFSLLNTGSIVAGQDEVLATQAQTQLNRLRFLGKVLKVERASKPNLKSADQKSDSQSKKDSTANSSHLKESFTNQKNLTTGEPIAPRLGVDYPFPPHLEYAYPPPDGNILTNIVNALIAVPRFYTQVLHLMNKMNIPAPFRMALPTPPLPPPIPAAPPPSPPRPPTTTAMKSNLNDLSSEESEMESSEEDAESSHRQKRRRQEAIVGPAVDRGVAHEDVGLKPVSLVPKEIPVIRKKNPVLQIKVAPKPVLKETMEKDMCVKEPALDNEHFEHSLIATPQEIESGKLPPEEILSLPMFKNYSPGDPASVLYIKNLAKDVVVDDFYFIFGSLFGSIEAARVGLTIKLMQEGRMRGQAFVTFPSVDLAQHALNLVNGYVFKGKPIIIQFGRNSGTLEDRNENLYCVAVAMYSWTTVLRYFNNRVVSTSRHLNLWKPQKSRGDMMAQFQQSITAGTAVATTQSQDLMESNGEVSSQAPPKQVALAMERLASAARIIADIRLGADRLLEALLLSADDPQQSIDRVAQLLRKEDTSMRQHFNDLRGLGALSSPFSFVDLSRIVVGPKYKHLSSHIVVDLIVESLAHRKLTFKRKFKLFPGNQLEASGVLNGSTKLRGNSWGLHMPLVCPDGAVVAYAWKRQLAGQAGASAVDRTRLALKAFTDQKKRFFPHLEDEVSGDGEPENAKKWLDSQGSVRTRKADHKEKMSLFEVLKDLECEFPNIRIFTYQRLDWSKRASSLSSIVSENSDSFKNQSLNHSSYTSAGVSNVAVVDQAAVIELLVPFIFRAVVSLHPAGSITPDALAFFSTDEENADRALQYFLSVESNHSLTLLLRWICSHQTLFSKTCSKCGRLLRMDKSLALLLPPVHRAFWEMSASNSSQMKLAPDSVSAYHIGCSADEF</sequence>
<feature type="compositionally biased region" description="Basic and acidic residues" evidence="8">
    <location>
        <begin position="197"/>
        <end position="209"/>
    </location>
</feature>
<evidence type="ECO:0000256" key="4">
    <source>
        <dbReference type="ARBA" id="ARBA00023015"/>
    </source>
</evidence>
<dbReference type="Pfam" id="PF11571">
    <property type="entry name" value="Med27"/>
    <property type="match status" value="1"/>
</dbReference>
<keyword evidence="5" id="KW-0804">Transcription</keyword>